<keyword evidence="1" id="KW-0732">Signal</keyword>
<protein>
    <submittedName>
        <fullName evidence="3">Putative catalase</fullName>
    </submittedName>
</protein>
<accession>A0A2I7KBC0</accession>
<feature type="chain" id="PRO_5014354344" evidence="1">
    <location>
        <begin position="20"/>
        <end position="317"/>
    </location>
</feature>
<proteinExistence type="predicted"/>
<dbReference type="SUPFAM" id="SSF56634">
    <property type="entry name" value="Heme-dependent catalase-like"/>
    <property type="match status" value="1"/>
</dbReference>
<evidence type="ECO:0000256" key="1">
    <source>
        <dbReference type="SAM" id="SignalP"/>
    </source>
</evidence>
<dbReference type="Pfam" id="PF00199">
    <property type="entry name" value="Catalase"/>
    <property type="match status" value="1"/>
</dbReference>
<name>A0A2I7KBC0_9RHOB</name>
<dbReference type="GO" id="GO:0004096">
    <property type="term" value="F:catalase activity"/>
    <property type="evidence" value="ECO:0007669"/>
    <property type="project" value="InterPro"/>
</dbReference>
<sequence precursor="true">MRTGLFALCLSLTSLPAFAEGEFDTEGGFAAFEQLFGVTEGKRRNHTKGFCIEGELVPVDSAIKAYSNSSLFTGTSSVIARVSHKGGKPNPADDKYGLLGMAMEITTADDDLHVIAMNTEHFFPVATSEAFIELLRAKAAGPEATKAFAADHPALKAYKAYHGALDKTLRPYEGTTFNGVNSFYLVDAAGAQTGMRFSFRPSGEEGIVTDTHPDFFLENMQSNIANGGVSWEMVVTLANPGDVIADPSVQWTGEHTEIVAARFTAKAAMSESDGQCDDLNFDPMVLSEGFAPSEDPMLLVRSMIYAHGVGQRLSEKD</sequence>
<dbReference type="EMBL" id="CP010725">
    <property type="protein sequence ID" value="AUQ99883.1"/>
    <property type="molecule type" value="Genomic_DNA"/>
</dbReference>
<evidence type="ECO:0000313" key="4">
    <source>
        <dbReference type="Proteomes" id="UP000236447"/>
    </source>
</evidence>
<dbReference type="InterPro" id="IPR011614">
    <property type="entry name" value="Catalase_core"/>
</dbReference>
<gene>
    <name evidence="3" type="ORF">PhaeoP88_02528</name>
</gene>
<dbReference type="RefSeq" id="WP_102883829.1">
    <property type="nucleotide sequence ID" value="NZ_CP010725.1"/>
</dbReference>
<dbReference type="Proteomes" id="UP000236447">
    <property type="component" value="Chromosome"/>
</dbReference>
<dbReference type="Gene3D" id="1.20.1280.120">
    <property type="match status" value="1"/>
</dbReference>
<feature type="signal peptide" evidence="1">
    <location>
        <begin position="1"/>
        <end position="19"/>
    </location>
</feature>
<dbReference type="AlphaFoldDB" id="A0A2I7KBC0"/>
<reference evidence="3 4" key="1">
    <citation type="journal article" date="2017" name="Front. Microbiol.">
        <title>Phaeobacter piscinae sp. nov., a species of the Roseobacter group and potential aquaculture probiont.</title>
        <authorList>
            <person name="Sonnenschein E.C."/>
            <person name="Phippen C.B.W."/>
            <person name="Nielsen K.F."/>
            <person name="Mateiu R.V."/>
            <person name="Melchiorsen J."/>
            <person name="Gram L."/>
            <person name="Overmann J."/>
            <person name="Freese H.M."/>
        </authorList>
    </citation>
    <scope>NUCLEOTIDE SEQUENCE [LARGE SCALE GENOMIC DNA]</scope>
    <source>
        <strain evidence="3 4">P88</strain>
    </source>
</reference>
<evidence type="ECO:0000259" key="2">
    <source>
        <dbReference type="Pfam" id="PF00199"/>
    </source>
</evidence>
<organism evidence="3 4">
    <name type="scientific">Phaeobacter inhibens</name>
    <dbReference type="NCBI Taxonomy" id="221822"/>
    <lineage>
        <taxon>Bacteria</taxon>
        <taxon>Pseudomonadati</taxon>
        <taxon>Pseudomonadota</taxon>
        <taxon>Alphaproteobacteria</taxon>
        <taxon>Rhodobacterales</taxon>
        <taxon>Roseobacteraceae</taxon>
        <taxon>Phaeobacter</taxon>
    </lineage>
</organism>
<evidence type="ECO:0000313" key="3">
    <source>
        <dbReference type="EMBL" id="AUQ99883.1"/>
    </source>
</evidence>
<feature type="domain" description="Catalase core" evidence="2">
    <location>
        <begin position="43"/>
        <end position="314"/>
    </location>
</feature>
<dbReference type="Gene3D" id="2.40.180.10">
    <property type="entry name" value="Catalase core domain"/>
    <property type="match status" value="1"/>
</dbReference>
<reference evidence="3 4" key="2">
    <citation type="journal article" date="2017" name="Genome Biol. Evol.">
        <title>Trajectories and Drivers of Genome Evolution in Surface-Associated Marine Phaeobacter.</title>
        <authorList>
            <person name="Freese H.M."/>
            <person name="Sikorski J."/>
            <person name="Bunk B."/>
            <person name="Scheuner C."/>
            <person name="Meier-Kolthoff J.P."/>
            <person name="Sproer C."/>
            <person name="Gram L."/>
            <person name="Overmann J."/>
        </authorList>
    </citation>
    <scope>NUCLEOTIDE SEQUENCE [LARGE SCALE GENOMIC DNA]</scope>
    <source>
        <strain evidence="3 4">P88</strain>
    </source>
</reference>
<dbReference type="InterPro" id="IPR020835">
    <property type="entry name" value="Catalase_sf"/>
</dbReference>
<dbReference type="GO" id="GO:0020037">
    <property type="term" value="F:heme binding"/>
    <property type="evidence" value="ECO:0007669"/>
    <property type="project" value="InterPro"/>
</dbReference>